<accession>A0A084WUW6</accession>
<reference evidence="3 5" key="1">
    <citation type="journal article" date="2014" name="BMC Genomics">
        <title>Genome sequence of Anopheles sinensis provides insight into genetics basis of mosquito competence for malaria parasites.</title>
        <authorList>
            <person name="Zhou D."/>
            <person name="Zhang D."/>
            <person name="Ding G."/>
            <person name="Shi L."/>
            <person name="Hou Q."/>
            <person name="Ye Y."/>
            <person name="Xu Y."/>
            <person name="Zhou H."/>
            <person name="Xiong C."/>
            <person name="Li S."/>
            <person name="Yu J."/>
            <person name="Hong S."/>
            <person name="Yu X."/>
            <person name="Zou P."/>
            <person name="Chen C."/>
            <person name="Chang X."/>
            <person name="Wang W."/>
            <person name="Lv Y."/>
            <person name="Sun Y."/>
            <person name="Ma L."/>
            <person name="Shen B."/>
            <person name="Zhu C."/>
        </authorList>
    </citation>
    <scope>NUCLEOTIDE SEQUENCE [LARGE SCALE GENOMIC DNA]</scope>
</reference>
<reference evidence="4" key="2">
    <citation type="submission" date="2020-05" db="UniProtKB">
        <authorList>
            <consortium name="EnsemblMetazoa"/>
        </authorList>
    </citation>
    <scope>IDENTIFICATION</scope>
</reference>
<sequence>MRLARGCMEIYNHRRLAGDASGTPEEMDAAWRESTLRAYDSCNDGVAALAAFPAHTVPSSRVEGAGGRSEGVDDPEHDSSTTPWPACDFQDERRDSSGTSLHRSLPTGRTKQGDEKDKEEPEKRGGRWKIRGRLYHRSRVHLLLVAVVLLTQMFVNIRIDTVHY</sequence>
<feature type="region of interest" description="Disordered" evidence="1">
    <location>
        <begin position="58"/>
        <end position="125"/>
    </location>
</feature>
<evidence type="ECO:0000313" key="3">
    <source>
        <dbReference type="EMBL" id="KFB54010.1"/>
    </source>
</evidence>
<feature type="compositionally biased region" description="Polar residues" evidence="1">
    <location>
        <begin position="97"/>
        <end position="110"/>
    </location>
</feature>
<evidence type="ECO:0000256" key="2">
    <source>
        <dbReference type="SAM" id="Phobius"/>
    </source>
</evidence>
<dbReference type="EnsemblMetazoa" id="ASIC022264-RA">
    <property type="protein sequence ID" value="ASIC022264-PA"/>
    <property type="gene ID" value="ASIC022264"/>
</dbReference>
<protein>
    <submittedName>
        <fullName evidence="3 4">Uncharacterized protein</fullName>
    </submittedName>
</protein>
<keyword evidence="2" id="KW-0472">Membrane</keyword>
<keyword evidence="5" id="KW-1185">Reference proteome</keyword>
<evidence type="ECO:0000313" key="4">
    <source>
        <dbReference type="EnsemblMetazoa" id="ASIC022264-PA"/>
    </source>
</evidence>
<dbReference type="VEuPathDB" id="VectorBase:ASIC022264"/>
<dbReference type="STRING" id="74873.A0A084WUW6"/>
<proteinExistence type="predicted"/>
<dbReference type="VEuPathDB" id="VectorBase:ASIS004296"/>
<evidence type="ECO:0000313" key="5">
    <source>
        <dbReference type="Proteomes" id="UP000030765"/>
    </source>
</evidence>
<dbReference type="EMBL" id="KE525423">
    <property type="protein sequence ID" value="KFB54010.1"/>
    <property type="molecule type" value="Genomic_DNA"/>
</dbReference>
<feature type="compositionally biased region" description="Basic and acidic residues" evidence="1">
    <location>
        <begin position="111"/>
        <end position="125"/>
    </location>
</feature>
<name>A0A084WUW6_ANOSI</name>
<gene>
    <name evidence="3" type="ORF">ZHAS_00022264</name>
</gene>
<dbReference type="Proteomes" id="UP000030765">
    <property type="component" value="Unassembled WGS sequence"/>
</dbReference>
<keyword evidence="2" id="KW-0812">Transmembrane</keyword>
<dbReference type="AlphaFoldDB" id="A0A084WUW6"/>
<organism evidence="3">
    <name type="scientific">Anopheles sinensis</name>
    <name type="common">Mosquito</name>
    <dbReference type="NCBI Taxonomy" id="74873"/>
    <lineage>
        <taxon>Eukaryota</taxon>
        <taxon>Metazoa</taxon>
        <taxon>Ecdysozoa</taxon>
        <taxon>Arthropoda</taxon>
        <taxon>Hexapoda</taxon>
        <taxon>Insecta</taxon>
        <taxon>Pterygota</taxon>
        <taxon>Neoptera</taxon>
        <taxon>Endopterygota</taxon>
        <taxon>Diptera</taxon>
        <taxon>Nematocera</taxon>
        <taxon>Culicoidea</taxon>
        <taxon>Culicidae</taxon>
        <taxon>Anophelinae</taxon>
        <taxon>Anopheles</taxon>
    </lineage>
</organism>
<evidence type="ECO:0000256" key="1">
    <source>
        <dbReference type="SAM" id="MobiDB-lite"/>
    </source>
</evidence>
<feature type="transmembrane region" description="Helical" evidence="2">
    <location>
        <begin position="140"/>
        <end position="159"/>
    </location>
</feature>
<keyword evidence="2" id="KW-1133">Transmembrane helix</keyword>
<dbReference type="EMBL" id="ATLV01027161">
    <property type="status" value="NOT_ANNOTATED_CDS"/>
    <property type="molecule type" value="Genomic_DNA"/>
</dbReference>